<dbReference type="CDD" id="cd00371">
    <property type="entry name" value="HMA"/>
    <property type="match status" value="1"/>
</dbReference>
<dbReference type="AlphaFoldDB" id="A0A1H1S407"/>
<dbReference type="Proteomes" id="UP000198983">
    <property type="component" value="Chromosome I"/>
</dbReference>
<dbReference type="InterPro" id="IPR006121">
    <property type="entry name" value="HMA_dom"/>
</dbReference>
<dbReference type="GO" id="GO:0046872">
    <property type="term" value="F:metal ion binding"/>
    <property type="evidence" value="ECO:0007669"/>
    <property type="project" value="InterPro"/>
</dbReference>
<protein>
    <submittedName>
        <fullName evidence="2">Copper chaperone CopZ</fullName>
    </submittedName>
</protein>
<evidence type="ECO:0000259" key="1">
    <source>
        <dbReference type="PROSITE" id="PS50846"/>
    </source>
</evidence>
<dbReference type="Pfam" id="PF00403">
    <property type="entry name" value="HMA"/>
    <property type="match status" value="1"/>
</dbReference>
<keyword evidence="3" id="KW-1185">Reference proteome</keyword>
<gene>
    <name evidence="2" type="ORF">SAMN04489717_2653</name>
</gene>
<sequence>MYESTFTVSGMVCRNCEVMVSSAIERIEGVTGVTASPGSGLVVVTSERPVDRARVRAAVADAGYEVATGPD</sequence>
<evidence type="ECO:0000313" key="3">
    <source>
        <dbReference type="Proteomes" id="UP000198983"/>
    </source>
</evidence>
<evidence type="ECO:0000313" key="2">
    <source>
        <dbReference type="EMBL" id="SDS42518.1"/>
    </source>
</evidence>
<dbReference type="OrthoDB" id="9813965at2"/>
<dbReference type="InterPro" id="IPR036163">
    <property type="entry name" value="HMA_dom_sf"/>
</dbReference>
<dbReference type="SUPFAM" id="SSF55008">
    <property type="entry name" value="HMA, heavy metal-associated domain"/>
    <property type="match status" value="1"/>
</dbReference>
<organism evidence="2 3">
    <name type="scientific">Actinopolymorpha singaporensis</name>
    <dbReference type="NCBI Taxonomy" id="117157"/>
    <lineage>
        <taxon>Bacteria</taxon>
        <taxon>Bacillati</taxon>
        <taxon>Actinomycetota</taxon>
        <taxon>Actinomycetes</taxon>
        <taxon>Propionibacteriales</taxon>
        <taxon>Actinopolymorphaceae</taxon>
        <taxon>Actinopolymorpha</taxon>
    </lineage>
</organism>
<dbReference type="STRING" id="117157.SAMN04489717_2653"/>
<name>A0A1H1S407_9ACTN</name>
<proteinExistence type="predicted"/>
<reference evidence="2 3" key="1">
    <citation type="submission" date="2016-10" db="EMBL/GenBank/DDBJ databases">
        <authorList>
            <person name="de Groot N.N."/>
        </authorList>
    </citation>
    <scope>NUCLEOTIDE SEQUENCE [LARGE SCALE GENOMIC DNA]</scope>
    <source>
        <strain evidence="2 3">DSM 22024</strain>
    </source>
</reference>
<feature type="domain" description="HMA" evidence="1">
    <location>
        <begin position="2"/>
        <end position="67"/>
    </location>
</feature>
<dbReference type="RefSeq" id="WP_092653666.1">
    <property type="nucleotide sequence ID" value="NZ_LT629732.1"/>
</dbReference>
<dbReference type="EMBL" id="LT629732">
    <property type="protein sequence ID" value="SDS42518.1"/>
    <property type="molecule type" value="Genomic_DNA"/>
</dbReference>
<dbReference type="Gene3D" id="3.30.70.100">
    <property type="match status" value="1"/>
</dbReference>
<dbReference type="PROSITE" id="PS50846">
    <property type="entry name" value="HMA_2"/>
    <property type="match status" value="1"/>
</dbReference>
<accession>A0A1H1S407</accession>